<sequence length="69" mass="7553">MPSGIELEHFAGDVALSTDTSFDSPDKVCRFDAPSPQYHPMLDDETALGSEFIMSKTRHFAAGLENLAH</sequence>
<dbReference type="KEGG" id="trr:M419DRAFT_120647"/>
<gene>
    <name evidence="1" type="ORF">M419DRAFT_120647</name>
</gene>
<protein>
    <submittedName>
        <fullName evidence="1">Uncharacterized protein</fullName>
    </submittedName>
</protein>
<dbReference type="EMBL" id="KI911163">
    <property type="protein sequence ID" value="ETR98371.1"/>
    <property type="molecule type" value="Genomic_DNA"/>
</dbReference>
<dbReference type="Proteomes" id="UP000024376">
    <property type="component" value="Unassembled WGS sequence"/>
</dbReference>
<evidence type="ECO:0000313" key="2">
    <source>
        <dbReference type="Proteomes" id="UP000024376"/>
    </source>
</evidence>
<name>A0A024S2F3_HYPJR</name>
<reference evidence="2" key="1">
    <citation type="journal article" date="2013" name="Ind. Biotechnol.">
        <title>Comparative genomics analysis of Trichoderma reesei strains.</title>
        <authorList>
            <person name="Koike H."/>
            <person name="Aerts A."/>
            <person name="LaButti K."/>
            <person name="Grigoriev I.V."/>
            <person name="Baker S.E."/>
        </authorList>
    </citation>
    <scope>NUCLEOTIDE SEQUENCE [LARGE SCALE GENOMIC DNA]</scope>
    <source>
        <strain evidence="2">ATCC 56765 / BCRC 32924 / NRRL 11460 / Rut C-30</strain>
    </source>
</reference>
<dbReference type="HOGENOM" id="CLU_2777719_0_0_1"/>
<dbReference type="AlphaFoldDB" id="A0A024S2F3"/>
<dbReference type="OrthoDB" id="10297830at2759"/>
<organism evidence="1 2">
    <name type="scientific">Hypocrea jecorina (strain ATCC 56765 / BCRC 32924 / NRRL 11460 / Rut C-30)</name>
    <name type="common">Trichoderma reesei</name>
    <dbReference type="NCBI Taxonomy" id="1344414"/>
    <lineage>
        <taxon>Eukaryota</taxon>
        <taxon>Fungi</taxon>
        <taxon>Dikarya</taxon>
        <taxon>Ascomycota</taxon>
        <taxon>Pezizomycotina</taxon>
        <taxon>Sordariomycetes</taxon>
        <taxon>Hypocreomycetidae</taxon>
        <taxon>Hypocreales</taxon>
        <taxon>Hypocreaceae</taxon>
        <taxon>Trichoderma</taxon>
    </lineage>
</organism>
<accession>A0A024S2F3</accession>
<evidence type="ECO:0000313" key="1">
    <source>
        <dbReference type="EMBL" id="ETR98371.1"/>
    </source>
</evidence>
<proteinExistence type="predicted"/>